<gene>
    <name evidence="1" type="ORF">HU200_035981</name>
</gene>
<proteinExistence type="predicted"/>
<dbReference type="AlphaFoldDB" id="A0A835EIJ3"/>
<reference evidence="1" key="1">
    <citation type="submission" date="2020-07" db="EMBL/GenBank/DDBJ databases">
        <title>Genome sequence and genetic diversity analysis of an under-domesticated orphan crop, white fonio (Digitaria exilis).</title>
        <authorList>
            <person name="Bennetzen J.L."/>
            <person name="Chen S."/>
            <person name="Ma X."/>
            <person name="Wang X."/>
            <person name="Yssel A.E.J."/>
            <person name="Chaluvadi S.R."/>
            <person name="Johnson M."/>
            <person name="Gangashetty P."/>
            <person name="Hamidou F."/>
            <person name="Sanogo M.D."/>
            <person name="Zwaenepoel A."/>
            <person name="Wallace J."/>
            <person name="Van De Peer Y."/>
            <person name="Van Deynze A."/>
        </authorList>
    </citation>
    <scope>NUCLEOTIDE SEQUENCE</scope>
    <source>
        <tissue evidence="1">Leaves</tissue>
    </source>
</reference>
<organism evidence="1 2">
    <name type="scientific">Digitaria exilis</name>
    <dbReference type="NCBI Taxonomy" id="1010633"/>
    <lineage>
        <taxon>Eukaryota</taxon>
        <taxon>Viridiplantae</taxon>
        <taxon>Streptophyta</taxon>
        <taxon>Embryophyta</taxon>
        <taxon>Tracheophyta</taxon>
        <taxon>Spermatophyta</taxon>
        <taxon>Magnoliopsida</taxon>
        <taxon>Liliopsida</taxon>
        <taxon>Poales</taxon>
        <taxon>Poaceae</taxon>
        <taxon>PACMAD clade</taxon>
        <taxon>Panicoideae</taxon>
        <taxon>Panicodae</taxon>
        <taxon>Paniceae</taxon>
        <taxon>Anthephorinae</taxon>
        <taxon>Digitaria</taxon>
    </lineage>
</organism>
<protein>
    <submittedName>
        <fullName evidence="1">Uncharacterized protein</fullName>
    </submittedName>
</protein>
<evidence type="ECO:0000313" key="2">
    <source>
        <dbReference type="Proteomes" id="UP000636709"/>
    </source>
</evidence>
<dbReference type="EMBL" id="JACEFO010001874">
    <property type="protein sequence ID" value="KAF8697385.1"/>
    <property type="molecule type" value="Genomic_DNA"/>
</dbReference>
<evidence type="ECO:0000313" key="1">
    <source>
        <dbReference type="EMBL" id="KAF8697385.1"/>
    </source>
</evidence>
<accession>A0A835EIJ3</accession>
<dbReference type="Proteomes" id="UP000636709">
    <property type="component" value="Unassembled WGS sequence"/>
</dbReference>
<name>A0A835EIJ3_9POAL</name>
<keyword evidence="2" id="KW-1185">Reference proteome</keyword>
<sequence>MKLLLSLFNRADAWSPYRGILSLFLQRRRQIHIHTSPADPRWQILNRWVIPWGSSANVVADDKTATECRTSSGRPLHVSVAATAPPAISFISVDPSGNTDEESADADNHCYVIAAHGDSVLFRRSKVPLKEIRGAMRGWNASPCS</sequence>
<comment type="caution">
    <text evidence="1">The sequence shown here is derived from an EMBL/GenBank/DDBJ whole genome shotgun (WGS) entry which is preliminary data.</text>
</comment>